<evidence type="ECO:0000313" key="2">
    <source>
        <dbReference type="EMBL" id="MPL93340.1"/>
    </source>
</evidence>
<reference evidence="2" key="1">
    <citation type="submission" date="2019-08" db="EMBL/GenBank/DDBJ databases">
        <authorList>
            <person name="Kucharzyk K."/>
            <person name="Murdoch R.W."/>
            <person name="Higgins S."/>
            <person name="Loffler F."/>
        </authorList>
    </citation>
    <scope>NUCLEOTIDE SEQUENCE</scope>
</reference>
<evidence type="ECO:0000259" key="1">
    <source>
        <dbReference type="PROSITE" id="PS50828"/>
    </source>
</evidence>
<gene>
    <name evidence="2" type="ORF">SDC9_39466</name>
</gene>
<organism evidence="2">
    <name type="scientific">bioreactor metagenome</name>
    <dbReference type="NCBI Taxonomy" id="1076179"/>
    <lineage>
        <taxon>unclassified sequences</taxon>
        <taxon>metagenomes</taxon>
        <taxon>ecological metagenomes</taxon>
    </lineage>
</organism>
<dbReference type="PROSITE" id="PS50828">
    <property type="entry name" value="SMR"/>
    <property type="match status" value="1"/>
</dbReference>
<name>A0A644VQ64_9ZZZZ</name>
<dbReference type="EMBL" id="VSSQ01000389">
    <property type="protein sequence ID" value="MPL93340.1"/>
    <property type="molecule type" value="Genomic_DNA"/>
</dbReference>
<proteinExistence type="predicted"/>
<sequence>MKNQTLVIDLHIEKIAKAYRSFAPADSLIYQLEMFERTLQANRFRKGLRIDFVHGTGKGTLRSELIKILTHKFPGFKYEDAPFATYGFQGAIRVTI</sequence>
<accession>A0A644VQ64</accession>
<feature type="domain" description="Smr" evidence="1">
    <location>
        <begin position="32"/>
        <end position="96"/>
    </location>
</feature>
<dbReference type="InterPro" id="IPR002625">
    <property type="entry name" value="Smr_dom"/>
</dbReference>
<comment type="caution">
    <text evidence="2">The sequence shown here is derived from an EMBL/GenBank/DDBJ whole genome shotgun (WGS) entry which is preliminary data.</text>
</comment>
<dbReference type="AlphaFoldDB" id="A0A644VQ64"/>
<protein>
    <recommendedName>
        <fullName evidence="1">Smr domain-containing protein</fullName>
    </recommendedName>
</protein>